<accession>A0ABP8N830</accession>
<name>A0ABP8N830_9BACT</name>
<dbReference type="RefSeq" id="WP_345078419.1">
    <property type="nucleotide sequence ID" value="NZ_BAABFA010000005.1"/>
</dbReference>
<dbReference type="Proteomes" id="UP001500067">
    <property type="component" value="Unassembled WGS sequence"/>
</dbReference>
<dbReference type="Pfam" id="PF16266">
    <property type="entry name" value="DUF4919"/>
    <property type="match status" value="1"/>
</dbReference>
<protein>
    <recommendedName>
        <fullName evidence="4">DUF4919 domain-containing protein</fullName>
    </recommendedName>
</protein>
<evidence type="ECO:0008006" key="4">
    <source>
        <dbReference type="Google" id="ProtNLM"/>
    </source>
</evidence>
<dbReference type="EMBL" id="BAABFA010000005">
    <property type="protein sequence ID" value="GAA4461514.1"/>
    <property type="molecule type" value="Genomic_DNA"/>
</dbReference>
<reference evidence="3" key="1">
    <citation type="journal article" date="2019" name="Int. J. Syst. Evol. Microbiol.">
        <title>The Global Catalogue of Microorganisms (GCM) 10K type strain sequencing project: providing services to taxonomists for standard genome sequencing and annotation.</title>
        <authorList>
            <consortium name="The Broad Institute Genomics Platform"/>
            <consortium name="The Broad Institute Genome Sequencing Center for Infectious Disease"/>
            <person name="Wu L."/>
            <person name="Ma J."/>
        </authorList>
    </citation>
    <scope>NUCLEOTIDE SEQUENCE [LARGE SCALE GENOMIC DNA]</scope>
    <source>
        <strain evidence="3">JCM 32105</strain>
    </source>
</reference>
<organism evidence="2 3">
    <name type="scientific">Nemorincola caseinilytica</name>
    <dbReference type="NCBI Taxonomy" id="2054315"/>
    <lineage>
        <taxon>Bacteria</taxon>
        <taxon>Pseudomonadati</taxon>
        <taxon>Bacteroidota</taxon>
        <taxon>Chitinophagia</taxon>
        <taxon>Chitinophagales</taxon>
        <taxon>Chitinophagaceae</taxon>
        <taxon>Nemorincola</taxon>
    </lineage>
</organism>
<comment type="caution">
    <text evidence="2">The sequence shown here is derived from an EMBL/GenBank/DDBJ whole genome shotgun (WGS) entry which is preliminary data.</text>
</comment>
<evidence type="ECO:0000313" key="3">
    <source>
        <dbReference type="Proteomes" id="UP001500067"/>
    </source>
</evidence>
<evidence type="ECO:0000313" key="2">
    <source>
        <dbReference type="EMBL" id="GAA4461514.1"/>
    </source>
</evidence>
<feature type="signal peptide" evidence="1">
    <location>
        <begin position="1"/>
        <end position="20"/>
    </location>
</feature>
<dbReference type="InterPro" id="IPR032578">
    <property type="entry name" value="DUF4919"/>
</dbReference>
<gene>
    <name evidence="2" type="ORF">GCM10023093_06300</name>
</gene>
<keyword evidence="1" id="KW-0732">Signal</keyword>
<keyword evidence="3" id="KW-1185">Reference proteome</keyword>
<proteinExistence type="predicted"/>
<evidence type="ECO:0000256" key="1">
    <source>
        <dbReference type="SAM" id="SignalP"/>
    </source>
</evidence>
<feature type="chain" id="PRO_5046807037" description="DUF4919 domain-containing protein" evidence="1">
    <location>
        <begin position="21"/>
        <end position="250"/>
    </location>
</feature>
<sequence length="250" mass="28740">MIRQIPLLIALMVFFTGSYAQERQNFAAPNYEQIEKVTKDAQSDSYYPKLLARFRNNDTTLTAREVHLLYYGQFSQEGMANPFGSRSKFIDSTRAIYAKPEMTDDDRRKLVGYYLLDLEAEPFDLKTLYSLYNLSDRLNDPRKVYYDKKMEMLMRTIVATGDGKTVKTGFHIGSVSDEYGFLGILGLQFTSQALVGQCDKMSVKENDLGVTAIYFDITKILEMEMKLLQGGPDLSKELKELEKEEKKKKK</sequence>